<dbReference type="SUPFAM" id="SSF51735">
    <property type="entry name" value="NAD(P)-binding Rossmann-fold domains"/>
    <property type="match status" value="1"/>
</dbReference>
<evidence type="ECO:0000313" key="3">
    <source>
        <dbReference type="Proteomes" id="UP000278440"/>
    </source>
</evidence>
<dbReference type="SMART" id="SM00829">
    <property type="entry name" value="PKS_ER"/>
    <property type="match status" value="1"/>
</dbReference>
<dbReference type="AlphaFoldDB" id="A0A495Y1H3"/>
<evidence type="ECO:0000313" key="2">
    <source>
        <dbReference type="EMBL" id="RKT80062.1"/>
    </source>
</evidence>
<gene>
    <name evidence="2" type="ORF">DFJ68_3541</name>
</gene>
<dbReference type="Pfam" id="PF00107">
    <property type="entry name" value="ADH_zinc_N"/>
    <property type="match status" value="1"/>
</dbReference>
<dbReference type="GO" id="GO:0008270">
    <property type="term" value="F:zinc ion binding"/>
    <property type="evidence" value="ECO:0007669"/>
    <property type="project" value="InterPro"/>
</dbReference>
<dbReference type="GO" id="GO:0016491">
    <property type="term" value="F:oxidoreductase activity"/>
    <property type="evidence" value="ECO:0007669"/>
    <property type="project" value="InterPro"/>
</dbReference>
<keyword evidence="3" id="KW-1185">Reference proteome</keyword>
<dbReference type="PANTHER" id="PTHR43677:SF4">
    <property type="entry name" value="QUINONE OXIDOREDUCTASE-LIKE PROTEIN 2"/>
    <property type="match status" value="1"/>
</dbReference>
<evidence type="ECO:0000259" key="1">
    <source>
        <dbReference type="SMART" id="SM00829"/>
    </source>
</evidence>
<organism evidence="2 3">
    <name type="scientific">Terracoccus luteus</name>
    <dbReference type="NCBI Taxonomy" id="53356"/>
    <lineage>
        <taxon>Bacteria</taxon>
        <taxon>Bacillati</taxon>
        <taxon>Actinomycetota</taxon>
        <taxon>Actinomycetes</taxon>
        <taxon>Micrococcales</taxon>
        <taxon>Intrasporangiaceae</taxon>
        <taxon>Terracoccus</taxon>
    </lineage>
</organism>
<protein>
    <submittedName>
        <fullName evidence="2">NADPH2:quinone reductase</fullName>
    </submittedName>
</protein>
<dbReference type="InterPro" id="IPR020843">
    <property type="entry name" value="ER"/>
</dbReference>
<dbReference type="Gene3D" id="3.90.180.10">
    <property type="entry name" value="Medium-chain alcohol dehydrogenases, catalytic domain"/>
    <property type="match status" value="1"/>
</dbReference>
<sequence>MRAARVTSLDGPRAVTVAETPVPALRPGHVLVDVHEAGVSFPDVLMTRGQYQVRPELPYVPGAECAGVVREAAEGSAFAVGDRVAAFPTAGALAETVLAPETLTFPLPDAVSFRHGATLPMNHLTAHFALTRRARLAPGETVLVHGAAGGVGTAAVQLARALDARVVAVVSTADKVATAEAAGAHHVVLAEGFRSAVDDLTGGRGVDVVVDPVGGDRFTDSLRCLAPEGRLLVVGFTAGEIPQVRVNRLLLTNVSVVGVGWGAFWMPADPTYPRRQWDELLPLLEAGALPALPGTRHPLDDVAEALAELDERRARGKVTVTVRPDPGATDGVGTA</sequence>
<dbReference type="InterPro" id="IPR036291">
    <property type="entry name" value="NAD(P)-bd_dom_sf"/>
</dbReference>
<dbReference type="InterPro" id="IPR013154">
    <property type="entry name" value="ADH-like_N"/>
</dbReference>
<proteinExistence type="predicted"/>
<dbReference type="InterPro" id="IPR051397">
    <property type="entry name" value="Zn-ADH-like_protein"/>
</dbReference>
<dbReference type="InterPro" id="IPR013149">
    <property type="entry name" value="ADH-like_C"/>
</dbReference>
<dbReference type="InterPro" id="IPR011032">
    <property type="entry name" value="GroES-like_sf"/>
</dbReference>
<name>A0A495Y1H3_9MICO</name>
<dbReference type="Proteomes" id="UP000278440">
    <property type="component" value="Unassembled WGS sequence"/>
</dbReference>
<dbReference type="PANTHER" id="PTHR43677">
    <property type="entry name" value="SHORT-CHAIN DEHYDROGENASE/REDUCTASE"/>
    <property type="match status" value="1"/>
</dbReference>
<dbReference type="Pfam" id="PF08240">
    <property type="entry name" value="ADH_N"/>
    <property type="match status" value="1"/>
</dbReference>
<dbReference type="PROSITE" id="PS01162">
    <property type="entry name" value="QOR_ZETA_CRYSTAL"/>
    <property type="match status" value="1"/>
</dbReference>
<dbReference type="Gene3D" id="3.40.50.720">
    <property type="entry name" value="NAD(P)-binding Rossmann-like Domain"/>
    <property type="match status" value="1"/>
</dbReference>
<dbReference type="SUPFAM" id="SSF50129">
    <property type="entry name" value="GroES-like"/>
    <property type="match status" value="1"/>
</dbReference>
<dbReference type="EMBL" id="RBXT01000001">
    <property type="protein sequence ID" value="RKT80062.1"/>
    <property type="molecule type" value="Genomic_DNA"/>
</dbReference>
<dbReference type="InterPro" id="IPR002364">
    <property type="entry name" value="Quin_OxRdtase/zeta-crystal_CS"/>
</dbReference>
<comment type="caution">
    <text evidence="2">The sequence shown here is derived from an EMBL/GenBank/DDBJ whole genome shotgun (WGS) entry which is preliminary data.</text>
</comment>
<reference evidence="2 3" key="1">
    <citation type="submission" date="2018-10" db="EMBL/GenBank/DDBJ databases">
        <title>Sequencing the genomes of 1000 actinobacteria strains.</title>
        <authorList>
            <person name="Klenk H.-P."/>
        </authorList>
    </citation>
    <scope>NUCLEOTIDE SEQUENCE [LARGE SCALE GENOMIC DNA]</scope>
    <source>
        <strain evidence="2 3">DSM 44267</strain>
    </source>
</reference>
<accession>A0A495Y1H3</accession>
<feature type="domain" description="Enoyl reductase (ER)" evidence="1">
    <location>
        <begin position="7"/>
        <end position="320"/>
    </location>
</feature>
<dbReference type="OrthoDB" id="4190732at2"/>
<dbReference type="CDD" id="cd08241">
    <property type="entry name" value="QOR1"/>
    <property type="match status" value="1"/>
</dbReference>
<dbReference type="RefSeq" id="WP_121034848.1">
    <property type="nucleotide sequence ID" value="NZ_RBXT01000001.1"/>
</dbReference>